<dbReference type="EMBL" id="BSTX01000004">
    <property type="protein sequence ID" value="GLZ80796.1"/>
    <property type="molecule type" value="Genomic_DNA"/>
</dbReference>
<dbReference type="RefSeq" id="WP_285666051.1">
    <property type="nucleotide sequence ID" value="NZ_BSTX01000004.1"/>
</dbReference>
<dbReference type="Proteomes" id="UP001165079">
    <property type="component" value="Unassembled WGS sequence"/>
</dbReference>
<sequence>MREHDRPAPPPRAVARSAAGLPPSHALLALQRSAGNAAVARAVSVQRDFTGAPYIDYDGLTNGCGTRMRAELHPGKLETGGKPSVRPKWWPHKAAVKAGTAHKATAAFFRKYMVQGHLLNEHVGGPGNTMDNLTPLSKSANSAHHAKVEKYVKDEALNLGHVVEYDVTAKYKKHPTGKGLGAKDGVAKDIDTTYGPLMAGTLRAEYTVYQTNGKELYGDAWEIENEGVTK</sequence>
<evidence type="ECO:0000259" key="1">
    <source>
        <dbReference type="Pfam" id="PF13930"/>
    </source>
</evidence>
<name>A0A9W6WCP3_9ACTN</name>
<comment type="caution">
    <text evidence="2">The sequence shown here is derived from an EMBL/GenBank/DDBJ whole genome shotgun (WGS) entry which is preliminary data.</text>
</comment>
<reference evidence="2" key="1">
    <citation type="submission" date="2023-03" db="EMBL/GenBank/DDBJ databases">
        <title>Actinorhabdospora filicis NBRC 111898.</title>
        <authorList>
            <person name="Ichikawa N."/>
            <person name="Sato H."/>
            <person name="Tonouchi N."/>
        </authorList>
    </citation>
    <scope>NUCLEOTIDE SEQUENCE</scope>
    <source>
        <strain evidence="2">NBRC 111898</strain>
    </source>
</reference>
<organism evidence="2 3">
    <name type="scientific">Actinorhabdospora filicis</name>
    <dbReference type="NCBI Taxonomy" id="1785913"/>
    <lineage>
        <taxon>Bacteria</taxon>
        <taxon>Bacillati</taxon>
        <taxon>Actinomycetota</taxon>
        <taxon>Actinomycetes</taxon>
        <taxon>Micromonosporales</taxon>
        <taxon>Micromonosporaceae</taxon>
        <taxon>Actinorhabdospora</taxon>
    </lineage>
</organism>
<accession>A0A9W6WCP3</accession>
<evidence type="ECO:0000313" key="3">
    <source>
        <dbReference type="Proteomes" id="UP001165079"/>
    </source>
</evidence>
<evidence type="ECO:0000313" key="2">
    <source>
        <dbReference type="EMBL" id="GLZ80796.1"/>
    </source>
</evidence>
<keyword evidence="3" id="KW-1185">Reference proteome</keyword>
<dbReference type="AlphaFoldDB" id="A0A9W6WCP3"/>
<protein>
    <recommendedName>
        <fullName evidence="1">Type VII secretion system protein EssD-like domain-containing protein</fullName>
    </recommendedName>
</protein>
<feature type="domain" description="Type VII secretion system protein EssD-like" evidence="1">
    <location>
        <begin position="114"/>
        <end position="173"/>
    </location>
</feature>
<dbReference type="Gene3D" id="3.40.570.10">
    <property type="entry name" value="Extracellular Endonuclease, subunit A"/>
    <property type="match status" value="1"/>
</dbReference>
<dbReference type="InterPro" id="IPR044927">
    <property type="entry name" value="Endonuclea_NS_2"/>
</dbReference>
<dbReference type="Pfam" id="PF13930">
    <property type="entry name" value="Endonuclea_NS_2"/>
    <property type="match status" value="1"/>
</dbReference>
<dbReference type="InterPro" id="IPR044929">
    <property type="entry name" value="DNA/RNA_non-sp_Endonuclease_sf"/>
</dbReference>
<gene>
    <name evidence="2" type="ORF">Afil01_56030</name>
</gene>
<proteinExistence type="predicted"/>